<evidence type="ECO:0000259" key="2">
    <source>
        <dbReference type="Pfam" id="PF01471"/>
    </source>
</evidence>
<feature type="domain" description="Peptidoglycan binding-like" evidence="2">
    <location>
        <begin position="53"/>
        <end position="109"/>
    </location>
</feature>
<name>A0A7K0CBX3_9ACTN</name>
<gene>
    <name evidence="3" type="ORF">SRB5_10640</name>
</gene>
<keyword evidence="4" id="KW-1185">Reference proteome</keyword>
<feature type="signal peptide" evidence="1">
    <location>
        <begin position="1"/>
        <end position="21"/>
    </location>
</feature>
<dbReference type="AlphaFoldDB" id="A0A7K0CBX3"/>
<dbReference type="EMBL" id="WEGJ01000002">
    <property type="protein sequence ID" value="MQY10950.1"/>
    <property type="molecule type" value="Genomic_DNA"/>
</dbReference>
<evidence type="ECO:0000256" key="1">
    <source>
        <dbReference type="SAM" id="SignalP"/>
    </source>
</evidence>
<evidence type="ECO:0000313" key="4">
    <source>
        <dbReference type="Proteomes" id="UP000466345"/>
    </source>
</evidence>
<comment type="caution">
    <text evidence="3">The sequence shown here is derived from an EMBL/GenBank/DDBJ whole genome shotgun (WGS) entry which is preliminary data.</text>
</comment>
<dbReference type="SUPFAM" id="SSF47090">
    <property type="entry name" value="PGBD-like"/>
    <property type="match status" value="1"/>
</dbReference>
<keyword evidence="1" id="KW-0732">Signal</keyword>
<reference evidence="3 4" key="1">
    <citation type="submission" date="2019-10" db="EMBL/GenBank/DDBJ databases">
        <title>Streptomyces smaragdinus sp. nov. and Streptomyces fabii sp. nov., isolated from the gut of fungus growing-termite Macrotermes natalensis.</title>
        <authorList>
            <person name="Schwitalla J."/>
            <person name="Benndorf R."/>
            <person name="Martin K."/>
            <person name="De Beer W."/>
            <person name="Kaster A.-K."/>
            <person name="Vollmers J."/>
            <person name="Poulsen M."/>
            <person name="Beemelmanns C."/>
        </authorList>
    </citation>
    <scope>NUCLEOTIDE SEQUENCE [LARGE SCALE GENOMIC DNA]</scope>
    <source>
        <strain evidence="3 4">RB5</strain>
    </source>
</reference>
<dbReference type="RefSeq" id="WP_194292837.1">
    <property type="nucleotide sequence ID" value="NZ_WEGJ01000002.1"/>
</dbReference>
<organism evidence="3 4">
    <name type="scientific">Streptomyces smaragdinus</name>
    <dbReference type="NCBI Taxonomy" id="2585196"/>
    <lineage>
        <taxon>Bacteria</taxon>
        <taxon>Bacillati</taxon>
        <taxon>Actinomycetota</taxon>
        <taxon>Actinomycetes</taxon>
        <taxon>Kitasatosporales</taxon>
        <taxon>Streptomycetaceae</taxon>
        <taxon>Streptomyces</taxon>
    </lineage>
</organism>
<dbReference type="InterPro" id="IPR036365">
    <property type="entry name" value="PGBD-like_sf"/>
</dbReference>
<dbReference type="InterPro" id="IPR036366">
    <property type="entry name" value="PGBDSf"/>
</dbReference>
<accession>A0A7K0CBX3</accession>
<dbReference type="Proteomes" id="UP000466345">
    <property type="component" value="Unassembled WGS sequence"/>
</dbReference>
<sequence length="112" mass="12055">MTYLLGTFAAFALLTFTGAPATAHAPAESPAVSAAAHCGYYNGKATTKRGDHGDRVREIQCIINRWNGGSPLKVDGDFGPRTESWVVYFQDVRGLKVDGIVGPQTWKSLRAV</sequence>
<dbReference type="Gene3D" id="1.10.101.10">
    <property type="entry name" value="PGBD-like superfamily/PGBD"/>
    <property type="match status" value="1"/>
</dbReference>
<evidence type="ECO:0000313" key="3">
    <source>
        <dbReference type="EMBL" id="MQY10950.1"/>
    </source>
</evidence>
<dbReference type="InterPro" id="IPR002477">
    <property type="entry name" value="Peptidoglycan-bd-like"/>
</dbReference>
<feature type="chain" id="PRO_5039275844" description="Peptidoglycan binding-like domain-containing protein" evidence="1">
    <location>
        <begin position="22"/>
        <end position="112"/>
    </location>
</feature>
<protein>
    <recommendedName>
        <fullName evidence="2">Peptidoglycan binding-like domain-containing protein</fullName>
    </recommendedName>
</protein>
<proteinExistence type="predicted"/>
<dbReference type="Pfam" id="PF01471">
    <property type="entry name" value="PG_binding_1"/>
    <property type="match status" value="1"/>
</dbReference>